<sequence length="38" mass="4530">MVSSRSIRRASRLITQPPVDTLMDRPYHAEWPYSRRSL</sequence>
<accession>A0A381XIY9</accession>
<dbReference type="EMBL" id="UINC01015355">
    <property type="protein sequence ID" value="SVA64725.1"/>
    <property type="molecule type" value="Genomic_DNA"/>
</dbReference>
<gene>
    <name evidence="1" type="ORF">METZ01_LOCUS117579</name>
</gene>
<reference evidence="1" key="1">
    <citation type="submission" date="2018-05" db="EMBL/GenBank/DDBJ databases">
        <authorList>
            <person name="Lanie J.A."/>
            <person name="Ng W.-L."/>
            <person name="Kazmierczak K.M."/>
            <person name="Andrzejewski T.M."/>
            <person name="Davidsen T.M."/>
            <person name="Wayne K.J."/>
            <person name="Tettelin H."/>
            <person name="Glass J.I."/>
            <person name="Rusch D."/>
            <person name="Podicherti R."/>
            <person name="Tsui H.-C.T."/>
            <person name="Winkler M.E."/>
        </authorList>
    </citation>
    <scope>NUCLEOTIDE SEQUENCE</scope>
</reference>
<protein>
    <submittedName>
        <fullName evidence="1">Uncharacterized protein</fullName>
    </submittedName>
</protein>
<organism evidence="1">
    <name type="scientific">marine metagenome</name>
    <dbReference type="NCBI Taxonomy" id="408172"/>
    <lineage>
        <taxon>unclassified sequences</taxon>
        <taxon>metagenomes</taxon>
        <taxon>ecological metagenomes</taxon>
    </lineage>
</organism>
<name>A0A381XIY9_9ZZZZ</name>
<dbReference type="AlphaFoldDB" id="A0A381XIY9"/>
<evidence type="ECO:0000313" key="1">
    <source>
        <dbReference type="EMBL" id="SVA64725.1"/>
    </source>
</evidence>
<proteinExistence type="predicted"/>